<reference evidence="2 3" key="1">
    <citation type="journal article" date="2019" name="BMC Genomics">
        <title>New insights from Opisthorchis felineus genome: update on genomics of the epidemiologically important liver flukes.</title>
        <authorList>
            <person name="Ershov N.I."/>
            <person name="Mordvinov V.A."/>
            <person name="Prokhortchouk E.B."/>
            <person name="Pakharukova M.Y."/>
            <person name="Gunbin K.V."/>
            <person name="Ustyantsev K."/>
            <person name="Genaev M.A."/>
            <person name="Blinov A.G."/>
            <person name="Mazur A."/>
            <person name="Boulygina E."/>
            <person name="Tsygankova S."/>
            <person name="Khrameeva E."/>
            <person name="Chekanov N."/>
            <person name="Fan G."/>
            <person name="Xiao A."/>
            <person name="Zhang H."/>
            <person name="Xu X."/>
            <person name="Yang H."/>
            <person name="Solovyev V."/>
            <person name="Lee S.M."/>
            <person name="Liu X."/>
            <person name="Afonnikov D.A."/>
            <person name="Skryabin K.G."/>
        </authorList>
    </citation>
    <scope>NUCLEOTIDE SEQUENCE [LARGE SCALE GENOMIC DNA]</scope>
    <source>
        <strain evidence="2">AK-0245</strain>
        <tissue evidence="2">Whole organism</tissue>
    </source>
</reference>
<dbReference type="InterPro" id="IPR036525">
    <property type="entry name" value="Tubulin/FtsZ_GTPase_sf"/>
</dbReference>
<keyword evidence="3" id="KW-1185">Reference proteome</keyword>
<organism evidence="2 3">
    <name type="scientific">Opisthorchis felineus</name>
    <dbReference type="NCBI Taxonomy" id="147828"/>
    <lineage>
        <taxon>Eukaryota</taxon>
        <taxon>Metazoa</taxon>
        <taxon>Spiralia</taxon>
        <taxon>Lophotrochozoa</taxon>
        <taxon>Platyhelminthes</taxon>
        <taxon>Trematoda</taxon>
        <taxon>Digenea</taxon>
        <taxon>Opisthorchiida</taxon>
        <taxon>Opisthorchiata</taxon>
        <taxon>Opisthorchiidae</taxon>
        <taxon>Opisthorchis</taxon>
    </lineage>
</organism>
<feature type="compositionally biased region" description="Basic and acidic residues" evidence="1">
    <location>
        <begin position="851"/>
        <end position="871"/>
    </location>
</feature>
<gene>
    <name evidence="2" type="ORF">CRM22_004464</name>
</gene>
<feature type="compositionally biased region" description="Polar residues" evidence="1">
    <location>
        <begin position="783"/>
        <end position="796"/>
    </location>
</feature>
<evidence type="ECO:0000256" key="1">
    <source>
        <dbReference type="SAM" id="MobiDB-lite"/>
    </source>
</evidence>
<feature type="compositionally biased region" description="Polar residues" evidence="1">
    <location>
        <begin position="1048"/>
        <end position="1065"/>
    </location>
</feature>
<dbReference type="EMBL" id="SJOL01006386">
    <property type="protein sequence ID" value="TGZ68040.1"/>
    <property type="molecule type" value="Genomic_DNA"/>
</dbReference>
<protein>
    <submittedName>
        <fullName evidence="2">Uncharacterized protein</fullName>
    </submittedName>
</protein>
<feature type="compositionally biased region" description="Low complexity" evidence="1">
    <location>
        <begin position="1190"/>
        <end position="1200"/>
    </location>
</feature>
<feature type="compositionally biased region" description="Low complexity" evidence="1">
    <location>
        <begin position="831"/>
        <end position="844"/>
    </location>
</feature>
<feature type="region of interest" description="Disordered" evidence="1">
    <location>
        <begin position="279"/>
        <end position="314"/>
    </location>
</feature>
<dbReference type="Gene3D" id="3.40.50.1440">
    <property type="entry name" value="Tubulin/FtsZ, GTPase domain"/>
    <property type="match status" value="1"/>
</dbReference>
<feature type="region of interest" description="Disordered" evidence="1">
    <location>
        <begin position="698"/>
        <end position="1173"/>
    </location>
</feature>
<feature type="compositionally biased region" description="Basic and acidic residues" evidence="1">
    <location>
        <begin position="971"/>
        <end position="980"/>
    </location>
</feature>
<sequence length="1403" mass="154899">MREIFTITFGRPRNPDSTELWKKSTKEHCTDKQGQLTEDCDKTNNQLTSRELNFLKSEASGPFLRTVLTSMNPWELITVRGDANDELFRRICETGNKWTDRFSGSGKEVVKKTSKLIIAEGKRVRELQNFQFVHCNGSFFGGVKDLLHKLTPLHPNKLFTKKLRILLSTNSFACPAQNEKEQHMTFIDKFKSICGRKEFLMCSNALVPPTSSKITLSDPFTTALCNLLPEMTTDTPMHNFSKAASMCGRPHWSQGNNHTAQTKYCFDWNININNSDAVDDEFEPSKHSPPAECNSLKHLTPGNTEKTGQHEPSEETGLIITAQERQTCPTGSQRRLSGQHLLGPEAGEQSYFLEEIFSTRVFCHSLSDMDGLPCNGESRCKVNFLYNRSSDPRYVDLRKTTSLPSCLLCLEGDQPHTNWSYLTSMKLRIQQVGKSPKTHMSFVSEGMKECQDTEQLMDECLDATNLNRFNRSVPLFRSKSFPGTNRGPHIEKSTVIGDYWIVQSGTGQTSREPRRNSYCVPGRHWNDAVDLNVGNSQSLVDEERKQELERTKQFYQDAGVLVQGSVRPPPARRPPIDLDMFSIGQVSLDILHKPSPKQESRLSLSSYPPNYGKRIHFRFTGEKQGESPAFSADGALQIGSKTRTPSKKSAPSPSGVTQADSFVSIKRKVKQEEDPNVHTASKTASVKAFKDFVKRIVQTKKRKSKKPGRFGGAAPEDRFIRSSYGRGRRVRTSIEMLTRRLSTGRSSGPNRKKPTTESKRKPEKPRYKTGSSYVTLPEVVQKTGPTQLVRAQTSQPGAKRLQVQRPTKGFAKFPAMTRSQKAVGQQPIAVKSTALSSSKAKSSANLVDQKPSQESKQGEDGADQHKPKPEQGGELESENIPEGPEDQKLRESSTPRLSKGNVSISKGPIVSGPPSEVVIPDKQLHDRSASSEALAAPQQTYTEGEKAKGSPERPSLTAIQDPSSIQEPDDSEKPLLDAHPGKPSAGAAYETEKVIPDETEPSGGSGIKVTRGETNSVKYQVGTVKTAKRQSTNKDARGIPQKRLPKNTKPTITKQNLATKTQRQSVGLRKPQGESSGFVLPSKSSVKLAMPDTPVNRKLEAEKPSTTSEAKDSIVEQPIGLKDTDPYPGIVTEGHTFEDVSKAEAPNVQSVQSLVKRPKDGLQPKGLTHQEVSEEKAKFILEKTDVSAYRSPSRMESAAAAEERVAGGLRPSVALQVLEVKPPPLAEKSRSLPIDTASGARSSPAPNAKLKKETLGNRNYHSASDAQEVLPKDTKNKTTDQKSETIHPVAGLSGKEEKPTESQDARTDYASQLQTDGVPRKSRRSSAHINRITSSLVDEPSKITWSIGVKKTTSQQSGDIQATPMSHSITSIPTTITASRTQSTETSFQDSYVCDTNYFMPPY</sequence>
<feature type="compositionally biased region" description="Polar residues" evidence="1">
    <location>
        <begin position="894"/>
        <end position="904"/>
    </location>
</feature>
<dbReference type="Proteomes" id="UP000308267">
    <property type="component" value="Unassembled WGS sequence"/>
</dbReference>
<feature type="compositionally biased region" description="Basic residues" evidence="1">
    <location>
        <begin position="698"/>
        <end position="708"/>
    </location>
</feature>
<feature type="compositionally biased region" description="Basic and acidic residues" evidence="1">
    <location>
        <begin position="754"/>
        <end position="766"/>
    </location>
</feature>
<name>A0A4S2LW13_OPIFE</name>
<feature type="region of interest" description="Disordered" evidence="1">
    <location>
        <begin position="1185"/>
        <end position="1327"/>
    </location>
</feature>
<dbReference type="STRING" id="147828.A0A4S2LW13"/>
<feature type="region of interest" description="Disordered" evidence="1">
    <location>
        <begin position="640"/>
        <end position="661"/>
    </location>
</feature>
<feature type="compositionally biased region" description="Polar residues" evidence="1">
    <location>
        <begin position="957"/>
        <end position="966"/>
    </location>
</feature>
<feature type="compositionally biased region" description="Polar residues" evidence="1">
    <location>
        <begin position="740"/>
        <end position="749"/>
    </location>
</feature>
<feature type="compositionally biased region" description="Basic and acidic residues" evidence="1">
    <location>
        <begin position="1294"/>
        <end position="1307"/>
    </location>
</feature>
<feature type="compositionally biased region" description="Polar residues" evidence="1">
    <location>
        <begin position="1256"/>
        <end position="1265"/>
    </location>
</feature>
<evidence type="ECO:0000313" key="3">
    <source>
        <dbReference type="Proteomes" id="UP000308267"/>
    </source>
</evidence>
<dbReference type="OrthoDB" id="10367806at2759"/>
<feature type="compositionally biased region" description="Basic and acidic residues" evidence="1">
    <location>
        <begin position="1095"/>
        <end position="1114"/>
    </location>
</feature>
<dbReference type="SUPFAM" id="SSF52490">
    <property type="entry name" value="Tubulin nucleotide-binding domain-like"/>
    <property type="match status" value="1"/>
</dbReference>
<accession>A0A4S2LW13</accession>
<evidence type="ECO:0000313" key="2">
    <source>
        <dbReference type="EMBL" id="TGZ68040.1"/>
    </source>
</evidence>
<feature type="compositionally biased region" description="Basic and acidic residues" evidence="1">
    <location>
        <begin position="1270"/>
        <end position="1285"/>
    </location>
</feature>
<proteinExistence type="predicted"/>
<comment type="caution">
    <text evidence="2">The sequence shown here is derived from an EMBL/GenBank/DDBJ whole genome shotgun (WGS) entry which is preliminary data.</text>
</comment>